<reference evidence="1 2" key="1">
    <citation type="journal article" date="2016" name="Proc. Natl. Acad. Sci. U.S.A.">
        <title>Lipid metabolic changes in an early divergent fungus govern the establishment of a mutualistic symbiosis with endobacteria.</title>
        <authorList>
            <person name="Lastovetsky O.A."/>
            <person name="Gaspar M.L."/>
            <person name="Mondo S.J."/>
            <person name="LaButti K.M."/>
            <person name="Sandor L."/>
            <person name="Grigoriev I.V."/>
            <person name="Henry S.A."/>
            <person name="Pawlowska T.E."/>
        </authorList>
    </citation>
    <scope>NUCLEOTIDE SEQUENCE [LARGE SCALE GENOMIC DNA]</scope>
    <source>
        <strain evidence="1 2">ATCC 11559</strain>
    </source>
</reference>
<organism evidence="1 2">
    <name type="scientific">Rhizopus microsporus</name>
    <dbReference type="NCBI Taxonomy" id="58291"/>
    <lineage>
        <taxon>Eukaryota</taxon>
        <taxon>Fungi</taxon>
        <taxon>Fungi incertae sedis</taxon>
        <taxon>Mucoromycota</taxon>
        <taxon>Mucoromycotina</taxon>
        <taxon>Mucoromycetes</taxon>
        <taxon>Mucorales</taxon>
        <taxon>Mucorineae</taxon>
        <taxon>Rhizopodaceae</taxon>
        <taxon>Rhizopus</taxon>
    </lineage>
</organism>
<feature type="non-terminal residue" evidence="1">
    <location>
        <position position="1"/>
    </location>
</feature>
<gene>
    <name evidence="1" type="ORF">BCV71DRAFT_171759</name>
</gene>
<accession>A0A1X0SEF2</accession>
<proteinExistence type="predicted"/>
<evidence type="ECO:0008006" key="3">
    <source>
        <dbReference type="Google" id="ProtNLM"/>
    </source>
</evidence>
<dbReference type="VEuPathDB" id="FungiDB:BCV72DRAFT_333161"/>
<dbReference type="AlphaFoldDB" id="A0A1X0SEF2"/>
<dbReference type="OMA" id="WISICQT"/>
<sequence length="152" mass="17608">PFVPNLSHDVDTDPFLESLSLVPKDLSLPLSSKGFRVFCTRSSQTPSGSTCLRFHSWTRFWDILLSHCRDAWFHLLHDKLLYPSLLHRLTSSAWPESCPFCRHPRETMDHVLFLCLEKLTVWISICQTYFGEHTFFRRPCPLCTASTSVSSF</sequence>
<name>A0A1X0SEF2_RHIZD</name>
<dbReference type="EMBL" id="KV921266">
    <property type="protein sequence ID" value="ORE22478.1"/>
    <property type="molecule type" value="Genomic_DNA"/>
</dbReference>
<protein>
    <recommendedName>
        <fullName evidence="3">Reverse transcriptase zinc-binding domain-containing protein</fullName>
    </recommendedName>
</protein>
<evidence type="ECO:0000313" key="2">
    <source>
        <dbReference type="Proteomes" id="UP000242381"/>
    </source>
</evidence>
<evidence type="ECO:0000313" key="1">
    <source>
        <dbReference type="EMBL" id="ORE22478.1"/>
    </source>
</evidence>
<dbReference type="Proteomes" id="UP000242381">
    <property type="component" value="Unassembled WGS sequence"/>
</dbReference>